<dbReference type="eggNOG" id="KOG0200">
    <property type="taxonomic scope" value="Eukaryota"/>
</dbReference>
<dbReference type="AlphaFoldDB" id="G3I5X0"/>
<keyword evidence="1" id="KW-0418">Kinase</keyword>
<dbReference type="GO" id="GO:0016301">
    <property type="term" value="F:kinase activity"/>
    <property type="evidence" value="ECO:0007669"/>
    <property type="project" value="UniProtKB-KW"/>
</dbReference>
<dbReference type="PaxDb" id="10029-XP_007627682.1"/>
<dbReference type="Proteomes" id="UP000001075">
    <property type="component" value="Unassembled WGS sequence"/>
</dbReference>
<proteinExistence type="predicted"/>
<protein>
    <submittedName>
        <fullName evidence="1">Tyrosine-protein kinase STYK1</fullName>
    </submittedName>
</protein>
<gene>
    <name evidence="1" type="ORF">I79_018881</name>
</gene>
<organism evidence="1 2">
    <name type="scientific">Cricetulus griseus</name>
    <name type="common">Chinese hamster</name>
    <name type="synonym">Cricetulus barabensis griseus</name>
    <dbReference type="NCBI Taxonomy" id="10029"/>
    <lineage>
        <taxon>Eukaryota</taxon>
        <taxon>Metazoa</taxon>
        <taxon>Chordata</taxon>
        <taxon>Craniata</taxon>
        <taxon>Vertebrata</taxon>
        <taxon>Euteleostomi</taxon>
        <taxon>Mammalia</taxon>
        <taxon>Eutheria</taxon>
        <taxon>Euarchontoglires</taxon>
        <taxon>Glires</taxon>
        <taxon>Rodentia</taxon>
        <taxon>Myomorpha</taxon>
        <taxon>Muroidea</taxon>
        <taxon>Cricetidae</taxon>
        <taxon>Cricetinae</taxon>
        <taxon>Cricetulus</taxon>
    </lineage>
</organism>
<reference evidence="2" key="1">
    <citation type="journal article" date="2011" name="Nat. Biotechnol.">
        <title>The genomic sequence of the Chinese hamster ovary (CHO)-K1 cell line.</title>
        <authorList>
            <person name="Xu X."/>
            <person name="Nagarajan H."/>
            <person name="Lewis N.E."/>
            <person name="Pan S."/>
            <person name="Cai Z."/>
            <person name="Liu X."/>
            <person name="Chen W."/>
            <person name="Xie M."/>
            <person name="Wang W."/>
            <person name="Hammond S."/>
            <person name="Andersen M.R."/>
            <person name="Neff N."/>
            <person name="Passarelli B."/>
            <person name="Koh W."/>
            <person name="Fan H.C."/>
            <person name="Wang J."/>
            <person name="Gui Y."/>
            <person name="Lee K.H."/>
            <person name="Betenbaugh M.J."/>
            <person name="Quake S.R."/>
            <person name="Famili I."/>
            <person name="Palsson B.O."/>
            <person name="Wang J."/>
        </authorList>
    </citation>
    <scope>NUCLEOTIDE SEQUENCE [LARGE SCALE GENOMIC DNA]</scope>
    <source>
        <strain evidence="2">CHO K1 cell line</strain>
    </source>
</reference>
<dbReference type="InParanoid" id="G3I5X0"/>
<keyword evidence="1" id="KW-0808">Transferase</keyword>
<evidence type="ECO:0000313" key="2">
    <source>
        <dbReference type="Proteomes" id="UP000001075"/>
    </source>
</evidence>
<dbReference type="STRING" id="10029.G3I5X0"/>
<evidence type="ECO:0000313" key="1">
    <source>
        <dbReference type="EMBL" id="EGW12841.1"/>
    </source>
</evidence>
<name>G3I5X0_CRIGR</name>
<accession>G3I5X0</accession>
<sequence length="65" mass="7356">MKSCWHWSENSRPLPGELLLRLEAASRSANDKAVLQVPELVVPELYADVAGIRAESFYYSYTTIL</sequence>
<dbReference type="EMBL" id="JH001324">
    <property type="protein sequence ID" value="EGW12841.1"/>
    <property type="molecule type" value="Genomic_DNA"/>
</dbReference>